<organism evidence="2 3">
    <name type="scientific">Sungouiella intermedia</name>
    <dbReference type="NCBI Taxonomy" id="45354"/>
    <lineage>
        <taxon>Eukaryota</taxon>
        <taxon>Fungi</taxon>
        <taxon>Dikarya</taxon>
        <taxon>Ascomycota</taxon>
        <taxon>Saccharomycotina</taxon>
        <taxon>Pichiomycetes</taxon>
        <taxon>Metschnikowiaceae</taxon>
        <taxon>Sungouiella</taxon>
    </lineage>
</organism>
<keyword evidence="1" id="KW-0812">Transmembrane</keyword>
<keyword evidence="1" id="KW-1133">Transmembrane helix</keyword>
<feature type="transmembrane region" description="Helical" evidence="1">
    <location>
        <begin position="207"/>
        <end position="226"/>
    </location>
</feature>
<dbReference type="OrthoDB" id="4015819at2759"/>
<keyword evidence="1" id="KW-0472">Membrane</keyword>
<reference evidence="2 3" key="1">
    <citation type="submission" date="2016-10" db="EMBL/GenBank/DDBJ databases">
        <authorList>
            <person name="de Groot N.N."/>
        </authorList>
    </citation>
    <scope>NUCLEOTIDE SEQUENCE [LARGE SCALE GENOMIC DNA]</scope>
    <source>
        <strain evidence="2 3">CBS 141442</strain>
    </source>
</reference>
<evidence type="ECO:0000313" key="3">
    <source>
        <dbReference type="Proteomes" id="UP000182334"/>
    </source>
</evidence>
<feature type="transmembrane region" description="Helical" evidence="1">
    <location>
        <begin position="271"/>
        <end position="295"/>
    </location>
</feature>
<feature type="transmembrane region" description="Helical" evidence="1">
    <location>
        <begin position="129"/>
        <end position="150"/>
    </location>
</feature>
<proteinExistence type="predicted"/>
<evidence type="ECO:0000256" key="1">
    <source>
        <dbReference type="SAM" id="Phobius"/>
    </source>
</evidence>
<dbReference type="Proteomes" id="UP000182334">
    <property type="component" value="Chromosome I"/>
</dbReference>
<feature type="transmembrane region" description="Helical" evidence="1">
    <location>
        <begin position="96"/>
        <end position="117"/>
    </location>
</feature>
<gene>
    <name evidence="2" type="ORF">SAMEA4029010_CIC11G00000000569</name>
</gene>
<name>A0A1L0CTL5_9ASCO</name>
<sequence>MTDLLDQVSGKVAKAAYFIDVVLCSWIHNPFVLSALVLTGSMLLLAMLFTVPMPDTFANVEFNDYLLDFLHNAINLIFIVRFPASSSRGLTILSSTLAELLLLAIQNVGCAVLLFSSEYSLLYSNMHPILRMFMLWQIVCPYLIFLLHLLENWWRARNPVSTSEKRTILAPKLLTGSLLVDTNNNFLPVFMAHSFASINFNYPLAGAYWVVLVYKLACFSFKFYLINRYVLYELVMVISDVSDLNSYAELYTPVLIGGKKKSVLSLFSRHATLFLIAFCVVLMGIDGGFMAIAFMK</sequence>
<dbReference type="EMBL" id="LT635756">
    <property type="protein sequence ID" value="SGZ46835.1"/>
    <property type="molecule type" value="Genomic_DNA"/>
</dbReference>
<keyword evidence="3" id="KW-1185">Reference proteome</keyword>
<feature type="transmembrane region" description="Helical" evidence="1">
    <location>
        <begin position="31"/>
        <end position="53"/>
    </location>
</feature>
<accession>A0A1L0CTL5</accession>
<protein>
    <submittedName>
        <fullName evidence="2">CIC11C00000000569</fullName>
    </submittedName>
</protein>
<evidence type="ECO:0000313" key="2">
    <source>
        <dbReference type="EMBL" id="SGZ46835.1"/>
    </source>
</evidence>
<dbReference type="AlphaFoldDB" id="A0A1L0CTL5"/>